<proteinExistence type="predicted"/>
<evidence type="ECO:0000313" key="2">
    <source>
        <dbReference type="EMBL" id="RDW57446.1"/>
    </source>
</evidence>
<dbReference type="EMBL" id="PDLM01000021">
    <property type="protein sequence ID" value="RDW57446.1"/>
    <property type="molecule type" value="Genomic_DNA"/>
</dbReference>
<gene>
    <name evidence="2" type="ORF">BP6252_13784</name>
</gene>
<name>A0A3D8Q6I6_9HELO</name>
<feature type="compositionally biased region" description="Basic and acidic residues" evidence="1">
    <location>
        <begin position="72"/>
        <end position="107"/>
    </location>
</feature>
<protein>
    <submittedName>
        <fullName evidence="2">Uncharacterized protein</fullName>
    </submittedName>
</protein>
<reference evidence="2 3" key="1">
    <citation type="journal article" date="2018" name="IMA Fungus">
        <title>IMA Genome-F 9: Draft genome sequence of Annulohypoxylon stygium, Aspergillus mulundensis, Berkeleyomyces basicola (syn. Thielaviopsis basicola), Ceratocystis smalleyi, two Cercospora beticola strains, Coleophoma cylindrospora, Fusarium fracticaudum, Phialophora cf. hyalina, and Morchella septimelata.</title>
        <authorList>
            <person name="Wingfield B.D."/>
            <person name="Bills G.F."/>
            <person name="Dong Y."/>
            <person name="Huang W."/>
            <person name="Nel W.J."/>
            <person name="Swalarsk-Parry B.S."/>
            <person name="Vaghefi N."/>
            <person name="Wilken P.M."/>
            <person name="An Z."/>
            <person name="de Beer Z.W."/>
            <person name="De Vos L."/>
            <person name="Chen L."/>
            <person name="Duong T.A."/>
            <person name="Gao Y."/>
            <person name="Hammerbacher A."/>
            <person name="Kikkert J.R."/>
            <person name="Li Y."/>
            <person name="Li H."/>
            <person name="Li K."/>
            <person name="Li Q."/>
            <person name="Liu X."/>
            <person name="Ma X."/>
            <person name="Naidoo K."/>
            <person name="Pethybridge S.J."/>
            <person name="Sun J."/>
            <person name="Steenkamp E.T."/>
            <person name="van der Nest M.A."/>
            <person name="van Wyk S."/>
            <person name="Wingfield M.J."/>
            <person name="Xiong C."/>
            <person name="Yue Q."/>
            <person name="Zhang X."/>
        </authorList>
    </citation>
    <scope>NUCLEOTIDE SEQUENCE [LARGE SCALE GENOMIC DNA]</scope>
    <source>
        <strain evidence="2 3">BP6252</strain>
    </source>
</reference>
<feature type="compositionally biased region" description="Basic and acidic residues" evidence="1">
    <location>
        <begin position="115"/>
        <end position="140"/>
    </location>
</feature>
<sequence>MEPLQSSTVAVLIQLPQDEARLPEGMERMGYDADTQTYSYRDQDGSYWEGDPGARYGELHPSKRFMFNAKEKEAKEKEVEEKRVKERGVKERGVKERGVKERGVKERGVKKRGIKERGVEEKGIKEKGVSEVEEPRDSYT</sequence>
<dbReference type="Proteomes" id="UP000256645">
    <property type="component" value="Unassembled WGS sequence"/>
</dbReference>
<feature type="region of interest" description="Disordered" evidence="1">
    <location>
        <begin position="72"/>
        <end position="140"/>
    </location>
</feature>
<dbReference type="STRING" id="1849047.A0A3D8Q6I6"/>
<evidence type="ECO:0000256" key="1">
    <source>
        <dbReference type="SAM" id="MobiDB-lite"/>
    </source>
</evidence>
<evidence type="ECO:0000313" key="3">
    <source>
        <dbReference type="Proteomes" id="UP000256645"/>
    </source>
</evidence>
<keyword evidence="3" id="KW-1185">Reference proteome</keyword>
<dbReference type="OrthoDB" id="2107166at2759"/>
<dbReference type="AlphaFoldDB" id="A0A3D8Q6I6"/>
<accession>A0A3D8Q6I6</accession>
<organism evidence="2 3">
    <name type="scientific">Coleophoma cylindrospora</name>
    <dbReference type="NCBI Taxonomy" id="1849047"/>
    <lineage>
        <taxon>Eukaryota</taxon>
        <taxon>Fungi</taxon>
        <taxon>Dikarya</taxon>
        <taxon>Ascomycota</taxon>
        <taxon>Pezizomycotina</taxon>
        <taxon>Leotiomycetes</taxon>
        <taxon>Helotiales</taxon>
        <taxon>Dermateaceae</taxon>
        <taxon>Coleophoma</taxon>
    </lineage>
</organism>
<comment type="caution">
    <text evidence="2">The sequence shown here is derived from an EMBL/GenBank/DDBJ whole genome shotgun (WGS) entry which is preliminary data.</text>
</comment>